<proteinExistence type="predicted"/>
<organism evidence="2 3">
    <name type="scientific">Neoarthrinium moseri</name>
    <dbReference type="NCBI Taxonomy" id="1658444"/>
    <lineage>
        <taxon>Eukaryota</taxon>
        <taxon>Fungi</taxon>
        <taxon>Dikarya</taxon>
        <taxon>Ascomycota</taxon>
        <taxon>Pezizomycotina</taxon>
        <taxon>Sordariomycetes</taxon>
        <taxon>Xylariomycetidae</taxon>
        <taxon>Amphisphaeriales</taxon>
        <taxon>Apiosporaceae</taxon>
        <taxon>Neoarthrinium</taxon>
    </lineage>
</organism>
<comment type="caution">
    <text evidence="2">The sequence shown here is derived from an EMBL/GenBank/DDBJ whole genome shotgun (WGS) entry which is preliminary data.</text>
</comment>
<keyword evidence="3" id="KW-1185">Reference proteome</keyword>
<feature type="signal peptide" evidence="1">
    <location>
        <begin position="1"/>
        <end position="17"/>
    </location>
</feature>
<keyword evidence="1" id="KW-0732">Signal</keyword>
<feature type="chain" id="PRO_5040517214" evidence="1">
    <location>
        <begin position="18"/>
        <end position="103"/>
    </location>
</feature>
<evidence type="ECO:0000313" key="3">
    <source>
        <dbReference type="Proteomes" id="UP000829685"/>
    </source>
</evidence>
<protein>
    <submittedName>
        <fullName evidence="2">Uncharacterized protein</fullName>
    </submittedName>
</protein>
<sequence>MYLLYCFYACLAGLVSAQIGGAHALTPSSATAQPATITSAPSATEKHSTCSESTSNCYYSYTICFGKFGFYSNCYAPCVTSTAFTCETTSTKATIATPFVVQD</sequence>
<accession>A0A9Q0AV06</accession>
<evidence type="ECO:0000313" key="2">
    <source>
        <dbReference type="EMBL" id="KAI1881020.1"/>
    </source>
</evidence>
<gene>
    <name evidence="2" type="ORF">JX265_001260</name>
</gene>
<dbReference type="Proteomes" id="UP000829685">
    <property type="component" value="Unassembled WGS sequence"/>
</dbReference>
<dbReference type="EMBL" id="JAFIMR010000002">
    <property type="protein sequence ID" value="KAI1881020.1"/>
    <property type="molecule type" value="Genomic_DNA"/>
</dbReference>
<name>A0A9Q0AV06_9PEZI</name>
<dbReference type="AlphaFoldDB" id="A0A9Q0AV06"/>
<reference evidence="2" key="1">
    <citation type="submission" date="2021-03" db="EMBL/GenBank/DDBJ databases">
        <title>Revisited historic fungal species revealed as producer of novel bioactive compounds through whole genome sequencing and comparative genomics.</title>
        <authorList>
            <person name="Vignolle G.A."/>
            <person name="Hochenegger N."/>
            <person name="Mach R.L."/>
            <person name="Mach-Aigner A.R."/>
            <person name="Javad Rahimi M."/>
            <person name="Salim K.A."/>
            <person name="Chan C.M."/>
            <person name="Lim L.B.L."/>
            <person name="Cai F."/>
            <person name="Druzhinina I.S."/>
            <person name="U'Ren J.M."/>
            <person name="Derntl C."/>
        </authorList>
    </citation>
    <scope>NUCLEOTIDE SEQUENCE</scope>
    <source>
        <strain evidence="2">TUCIM 5799</strain>
    </source>
</reference>
<evidence type="ECO:0000256" key="1">
    <source>
        <dbReference type="SAM" id="SignalP"/>
    </source>
</evidence>